<feature type="transmembrane region" description="Helical" evidence="13">
    <location>
        <begin position="166"/>
        <end position="189"/>
    </location>
</feature>
<dbReference type="EC" id="2.4.1.-" evidence="13"/>
<evidence type="ECO:0000256" key="13">
    <source>
        <dbReference type="RuleBase" id="RU365064"/>
    </source>
</evidence>
<keyword evidence="9 13" id="KW-0256">Endoplasmic reticulum</keyword>
<dbReference type="GO" id="GO:0004376">
    <property type="term" value="F:GPI mannosyltransferase activity"/>
    <property type="evidence" value="ECO:0007669"/>
    <property type="project" value="InterPro"/>
</dbReference>
<evidence type="ECO:0000256" key="2">
    <source>
        <dbReference type="ARBA" id="ARBA00004687"/>
    </source>
</evidence>
<dbReference type="EMBL" id="MU005569">
    <property type="protein sequence ID" value="KAF2691887.1"/>
    <property type="molecule type" value="Genomic_DNA"/>
</dbReference>
<dbReference type="GO" id="GO:0051751">
    <property type="term" value="F:alpha-1,4-mannosyltransferase activity"/>
    <property type="evidence" value="ECO:0007669"/>
    <property type="project" value="InterPro"/>
</dbReference>
<dbReference type="GO" id="GO:1990529">
    <property type="term" value="C:glycosylphosphatidylinositol-mannosyltransferase I complex"/>
    <property type="evidence" value="ECO:0007669"/>
    <property type="project" value="TreeGrafter"/>
</dbReference>
<feature type="transmembrane region" description="Helical" evidence="13">
    <location>
        <begin position="143"/>
        <end position="159"/>
    </location>
</feature>
<keyword evidence="5 13" id="KW-0337">GPI-anchor biosynthesis</keyword>
<dbReference type="PANTHER" id="PTHR12886">
    <property type="entry name" value="PIG-M MANNOSYLTRANSFERASE"/>
    <property type="match status" value="1"/>
</dbReference>
<evidence type="ECO:0000256" key="1">
    <source>
        <dbReference type="ARBA" id="ARBA00004477"/>
    </source>
</evidence>
<evidence type="ECO:0000256" key="6">
    <source>
        <dbReference type="ARBA" id="ARBA00022676"/>
    </source>
</evidence>
<name>A0A6G1JMU1_9PLEO</name>
<keyword evidence="8 13" id="KW-0812">Transmembrane</keyword>
<proteinExistence type="inferred from homology"/>
<comment type="function">
    <text evidence="12 13">Mannosyltransferase involved in glycosylphosphatidylinositol-anchor biosynthesis. Transfers the first alpha-1,4-mannose to GlcN-acyl-PI during GPI precursor assembly. Required for cell wall integrity.</text>
</comment>
<keyword evidence="15" id="KW-1185">Reference proteome</keyword>
<comment type="pathway">
    <text evidence="2 13">Glycolipid biosynthesis; glycosylphosphatidylinositol-anchor biosynthesis.</text>
</comment>
<dbReference type="GO" id="GO:0006506">
    <property type="term" value="P:GPI anchor biosynthetic process"/>
    <property type="evidence" value="ECO:0007669"/>
    <property type="project" value="UniProtKB-UniPathway"/>
</dbReference>
<evidence type="ECO:0000313" key="14">
    <source>
        <dbReference type="EMBL" id="KAF2691887.1"/>
    </source>
</evidence>
<dbReference type="InterPro" id="IPR007704">
    <property type="entry name" value="PIG-M"/>
</dbReference>
<feature type="transmembrane region" description="Helical" evidence="13">
    <location>
        <begin position="324"/>
        <end position="349"/>
    </location>
</feature>
<feature type="transmembrane region" description="Helical" evidence="13">
    <location>
        <begin position="84"/>
        <end position="107"/>
    </location>
</feature>
<evidence type="ECO:0000256" key="12">
    <source>
        <dbReference type="ARBA" id="ARBA00025399"/>
    </source>
</evidence>
<dbReference type="OrthoDB" id="1741594at2759"/>
<gene>
    <name evidence="14" type="ORF">K458DRAFT_285277</name>
</gene>
<dbReference type="PANTHER" id="PTHR12886:SF0">
    <property type="entry name" value="GPI MANNOSYLTRANSFERASE 1"/>
    <property type="match status" value="1"/>
</dbReference>
<comment type="subcellular location">
    <subcellularLocation>
        <location evidence="1 13">Endoplasmic reticulum membrane</location>
        <topology evidence="1 13">Multi-pass membrane protein</topology>
    </subcellularLocation>
</comment>
<keyword evidence="7 13" id="KW-0808">Transferase</keyword>
<keyword evidence="10 13" id="KW-1133">Transmembrane helix</keyword>
<dbReference type="UniPathway" id="UPA00196"/>
<evidence type="ECO:0000256" key="7">
    <source>
        <dbReference type="ARBA" id="ARBA00022679"/>
    </source>
</evidence>
<evidence type="ECO:0000256" key="10">
    <source>
        <dbReference type="ARBA" id="ARBA00022989"/>
    </source>
</evidence>
<feature type="transmembrane region" description="Helical" evidence="13">
    <location>
        <begin position="221"/>
        <end position="242"/>
    </location>
</feature>
<evidence type="ECO:0000256" key="11">
    <source>
        <dbReference type="ARBA" id="ARBA00023136"/>
    </source>
</evidence>
<evidence type="ECO:0000256" key="3">
    <source>
        <dbReference type="ARBA" id="ARBA00011071"/>
    </source>
</evidence>
<keyword evidence="11 13" id="KW-0472">Membrane</keyword>
<accession>A0A6G1JMU1</accession>
<dbReference type="AlphaFoldDB" id="A0A6G1JMU1"/>
<dbReference type="Pfam" id="PF05007">
    <property type="entry name" value="Mannosyl_trans"/>
    <property type="match status" value="1"/>
</dbReference>
<organism evidence="14 15">
    <name type="scientific">Lentithecium fluviatile CBS 122367</name>
    <dbReference type="NCBI Taxonomy" id="1168545"/>
    <lineage>
        <taxon>Eukaryota</taxon>
        <taxon>Fungi</taxon>
        <taxon>Dikarya</taxon>
        <taxon>Ascomycota</taxon>
        <taxon>Pezizomycotina</taxon>
        <taxon>Dothideomycetes</taxon>
        <taxon>Pleosporomycetidae</taxon>
        <taxon>Pleosporales</taxon>
        <taxon>Massarineae</taxon>
        <taxon>Lentitheciaceae</taxon>
        <taxon>Lentithecium</taxon>
    </lineage>
</organism>
<evidence type="ECO:0000256" key="8">
    <source>
        <dbReference type="ARBA" id="ARBA00022692"/>
    </source>
</evidence>
<feature type="transmembrane region" description="Helical" evidence="13">
    <location>
        <begin position="391"/>
        <end position="414"/>
    </location>
</feature>
<feature type="transmembrane region" description="Helical" evidence="13">
    <location>
        <begin position="361"/>
        <end position="379"/>
    </location>
</feature>
<evidence type="ECO:0000256" key="9">
    <source>
        <dbReference type="ARBA" id="ARBA00022824"/>
    </source>
</evidence>
<reference evidence="14" key="1">
    <citation type="journal article" date="2020" name="Stud. Mycol.">
        <title>101 Dothideomycetes genomes: a test case for predicting lifestyles and emergence of pathogens.</title>
        <authorList>
            <person name="Haridas S."/>
            <person name="Albert R."/>
            <person name="Binder M."/>
            <person name="Bloem J."/>
            <person name="Labutti K."/>
            <person name="Salamov A."/>
            <person name="Andreopoulos B."/>
            <person name="Baker S."/>
            <person name="Barry K."/>
            <person name="Bills G."/>
            <person name="Bluhm B."/>
            <person name="Cannon C."/>
            <person name="Castanera R."/>
            <person name="Culley D."/>
            <person name="Daum C."/>
            <person name="Ezra D."/>
            <person name="Gonzalez J."/>
            <person name="Henrissat B."/>
            <person name="Kuo A."/>
            <person name="Liang C."/>
            <person name="Lipzen A."/>
            <person name="Lutzoni F."/>
            <person name="Magnuson J."/>
            <person name="Mondo S."/>
            <person name="Nolan M."/>
            <person name="Ohm R."/>
            <person name="Pangilinan J."/>
            <person name="Park H.-J."/>
            <person name="Ramirez L."/>
            <person name="Alfaro M."/>
            <person name="Sun H."/>
            <person name="Tritt A."/>
            <person name="Yoshinaga Y."/>
            <person name="Zwiers L.-H."/>
            <person name="Turgeon B."/>
            <person name="Goodwin S."/>
            <person name="Spatafora J."/>
            <person name="Crous P."/>
            <person name="Grigoriev I."/>
        </authorList>
    </citation>
    <scope>NUCLEOTIDE SEQUENCE</scope>
    <source>
        <strain evidence="14">CBS 122367</strain>
    </source>
</reference>
<evidence type="ECO:0000256" key="5">
    <source>
        <dbReference type="ARBA" id="ARBA00022502"/>
    </source>
</evidence>
<dbReference type="GO" id="GO:0005789">
    <property type="term" value="C:endoplasmic reticulum membrane"/>
    <property type="evidence" value="ECO:0007669"/>
    <property type="project" value="UniProtKB-SubCell"/>
</dbReference>
<comment type="similarity">
    <text evidence="3 13">Belongs to the PIGM family.</text>
</comment>
<feature type="transmembrane region" description="Helical" evidence="13">
    <location>
        <begin position="12"/>
        <end position="30"/>
    </location>
</feature>
<evidence type="ECO:0000313" key="15">
    <source>
        <dbReference type="Proteomes" id="UP000799291"/>
    </source>
</evidence>
<evidence type="ECO:0000256" key="4">
    <source>
        <dbReference type="ARBA" id="ARBA00013797"/>
    </source>
</evidence>
<dbReference type="Proteomes" id="UP000799291">
    <property type="component" value="Unassembled WGS sequence"/>
</dbReference>
<protein>
    <recommendedName>
        <fullName evidence="4 13">GPI mannosyltransferase 1</fullName>
        <ecNumber evidence="13">2.4.1.-</ecNumber>
    </recommendedName>
    <alternativeName>
        <fullName evidence="13">GPI mannosyltransferase I</fullName>
    </alternativeName>
</protein>
<keyword evidence="6 13" id="KW-0328">Glycosyltransferase</keyword>
<sequence>MALSSFFGSPRAVFSAATILRAVFLVYGIFQDAYSPMKYTDIDYFVFTGAARFLSYGKSPYARDTYRYTPLLAWLIYPTVWPGFWFSFGKVLFAVGDIVTGWMMFHVLRRYQNMSQERALKYASIWLLNPMVATISTRGSSEGLLGVFVTALLWAVLAKRIALAGFLLGFAVHFKIYPFIYATSIVWWLENGDRNINKSGKSSTSSSPMARLFNCVTPQRLTLAISSFITFMGFNVATYLAYGWPFLEHSYFYHLIRIDHRHNFSPYNTLLYLSSSLKAASSFHAASSLELERLAFLPQLLLSAVMIPLALAKKDLPSTMLAQTFAFVAFNKVCTSQYFLWYMMFLPYYLPDSTILRSRPIGIAALILWILGQAAWLQQGFQLEFNGQSTFVPGLWASSILFFLINVGILSVIIGDIKAKDSAMSIVAKKKA</sequence>